<gene>
    <name evidence="3" type="ORF">SCA03_36690</name>
</gene>
<keyword evidence="4" id="KW-1185">Reference proteome</keyword>
<dbReference type="AlphaFoldDB" id="A0A4Y3R333"/>
<evidence type="ECO:0000313" key="4">
    <source>
        <dbReference type="Proteomes" id="UP000319210"/>
    </source>
</evidence>
<reference evidence="3 4" key="1">
    <citation type="submission" date="2019-06" db="EMBL/GenBank/DDBJ databases">
        <title>Whole genome shotgun sequence of Streptomyces cacaoi subsp. cacaoi NBRC 12748.</title>
        <authorList>
            <person name="Hosoyama A."/>
            <person name="Uohara A."/>
            <person name="Ohji S."/>
            <person name="Ichikawa N."/>
        </authorList>
    </citation>
    <scope>NUCLEOTIDE SEQUENCE [LARGE SCALE GENOMIC DNA]</scope>
    <source>
        <strain evidence="3 4">NBRC 12748</strain>
    </source>
</reference>
<dbReference type="InterPro" id="IPR001509">
    <property type="entry name" value="Epimerase_deHydtase"/>
</dbReference>
<evidence type="ECO:0000256" key="1">
    <source>
        <dbReference type="SAM" id="MobiDB-lite"/>
    </source>
</evidence>
<dbReference type="EMBL" id="BJMM01000018">
    <property type="protein sequence ID" value="GEB51118.1"/>
    <property type="molecule type" value="Genomic_DNA"/>
</dbReference>
<dbReference type="OrthoDB" id="7941246at2"/>
<accession>A0A4Y3R333</accession>
<protein>
    <submittedName>
        <fullName evidence="3">Reductase</fullName>
    </submittedName>
</protein>
<sequence length="344" mass="36335">MKLLVLGGTEFVGRALVEEALRRGAEVTVLHRGRHPAPPGVTALFGDRTAPDGLDALHGHGPWDLVVDTWTGAAAAVLRSARELEGRTGRYAYVSSLSVHPFPSPPGLTEESPVVEGDPGDDSEGAAEDYARAKRGGELAVLSVFGDVGGPGSGGRALLPRPGLVLGPGENLGRLPWWLNRAARGGPMLAPGPAGLPVQYIDVRDLVRWLLDAADKGLSGPWSLVSRPGHTTMGELLETVVRVTGSVAEPRWADAEALVAAGAEPWEELPVWTPPGRIHDALHHTDPSRALAEGLRCRPVGETVADTWEWLRRLGGTAPQRADRRPVGITAEREAELLAACGLG</sequence>
<dbReference type="Gene3D" id="3.40.50.720">
    <property type="entry name" value="NAD(P)-binding Rossmann-like Domain"/>
    <property type="match status" value="1"/>
</dbReference>
<dbReference type="RefSeq" id="WP_086815550.1">
    <property type="nucleotide sequence ID" value="NZ_BJMM01000018.1"/>
</dbReference>
<feature type="domain" description="NAD-dependent epimerase/dehydratase" evidence="2">
    <location>
        <begin position="4"/>
        <end position="216"/>
    </location>
</feature>
<name>A0A4Y3R333_STRCI</name>
<dbReference type="Proteomes" id="UP000319210">
    <property type="component" value="Unassembled WGS sequence"/>
</dbReference>
<comment type="caution">
    <text evidence="3">The sequence shown here is derived from an EMBL/GenBank/DDBJ whole genome shotgun (WGS) entry which is preliminary data.</text>
</comment>
<feature type="region of interest" description="Disordered" evidence="1">
    <location>
        <begin position="102"/>
        <end position="127"/>
    </location>
</feature>
<dbReference type="InterPro" id="IPR050177">
    <property type="entry name" value="Lipid_A_modif_metabolic_enz"/>
</dbReference>
<evidence type="ECO:0000259" key="2">
    <source>
        <dbReference type="Pfam" id="PF01370"/>
    </source>
</evidence>
<dbReference type="Pfam" id="PF01370">
    <property type="entry name" value="Epimerase"/>
    <property type="match status" value="1"/>
</dbReference>
<evidence type="ECO:0000313" key="3">
    <source>
        <dbReference type="EMBL" id="GEB51118.1"/>
    </source>
</evidence>
<organism evidence="3 4">
    <name type="scientific">Streptomyces cacaoi</name>
    <dbReference type="NCBI Taxonomy" id="1898"/>
    <lineage>
        <taxon>Bacteria</taxon>
        <taxon>Bacillati</taxon>
        <taxon>Actinomycetota</taxon>
        <taxon>Actinomycetes</taxon>
        <taxon>Kitasatosporales</taxon>
        <taxon>Streptomycetaceae</taxon>
        <taxon>Streptomyces</taxon>
    </lineage>
</organism>
<proteinExistence type="predicted"/>
<dbReference type="InterPro" id="IPR036291">
    <property type="entry name" value="NAD(P)-bd_dom_sf"/>
</dbReference>
<dbReference type="PANTHER" id="PTHR43245:SF13">
    <property type="entry name" value="UDP-D-APIOSE_UDP-D-XYLOSE SYNTHASE 2"/>
    <property type="match status" value="1"/>
</dbReference>
<dbReference type="SUPFAM" id="SSF51735">
    <property type="entry name" value="NAD(P)-binding Rossmann-fold domains"/>
    <property type="match status" value="1"/>
</dbReference>
<dbReference type="PANTHER" id="PTHR43245">
    <property type="entry name" value="BIFUNCTIONAL POLYMYXIN RESISTANCE PROTEIN ARNA"/>
    <property type="match status" value="1"/>
</dbReference>
<feature type="compositionally biased region" description="Acidic residues" evidence="1">
    <location>
        <begin position="118"/>
        <end position="127"/>
    </location>
</feature>